<name>A0ABN2PRQ3_9ACTN</name>
<accession>A0ABN2PRQ3</accession>
<reference evidence="1 2" key="1">
    <citation type="journal article" date="2019" name="Int. J. Syst. Evol. Microbiol.">
        <title>The Global Catalogue of Microorganisms (GCM) 10K type strain sequencing project: providing services to taxonomists for standard genome sequencing and annotation.</title>
        <authorList>
            <consortium name="The Broad Institute Genomics Platform"/>
            <consortium name="The Broad Institute Genome Sequencing Center for Infectious Disease"/>
            <person name="Wu L."/>
            <person name="Ma J."/>
        </authorList>
    </citation>
    <scope>NUCLEOTIDE SEQUENCE [LARGE SCALE GENOMIC DNA]</scope>
    <source>
        <strain evidence="1 2">JCM 14046</strain>
    </source>
</reference>
<evidence type="ECO:0000313" key="1">
    <source>
        <dbReference type="EMBL" id="GAA1929377.1"/>
    </source>
</evidence>
<organism evidence="1 2">
    <name type="scientific">Nocardioides lentus</name>
    <dbReference type="NCBI Taxonomy" id="338077"/>
    <lineage>
        <taxon>Bacteria</taxon>
        <taxon>Bacillati</taxon>
        <taxon>Actinomycetota</taxon>
        <taxon>Actinomycetes</taxon>
        <taxon>Propionibacteriales</taxon>
        <taxon>Nocardioidaceae</taxon>
        <taxon>Nocardioides</taxon>
    </lineage>
</organism>
<evidence type="ECO:0000313" key="2">
    <source>
        <dbReference type="Proteomes" id="UP001501612"/>
    </source>
</evidence>
<dbReference type="RefSeq" id="WP_344008858.1">
    <property type="nucleotide sequence ID" value="NZ_BAAAMY010000012.1"/>
</dbReference>
<dbReference type="Proteomes" id="UP001501612">
    <property type="component" value="Unassembled WGS sequence"/>
</dbReference>
<sequence>MDEEYWYCTKHHTVEGAEGCRAKDRLGPYPTREQASRALEIVAERNEKWERESRWDDEASED</sequence>
<dbReference type="EMBL" id="BAAAMY010000012">
    <property type="protein sequence ID" value="GAA1929377.1"/>
    <property type="molecule type" value="Genomic_DNA"/>
</dbReference>
<evidence type="ECO:0008006" key="3">
    <source>
        <dbReference type="Google" id="ProtNLM"/>
    </source>
</evidence>
<gene>
    <name evidence="1" type="ORF">GCM10009737_34080</name>
</gene>
<proteinExistence type="predicted"/>
<protein>
    <recommendedName>
        <fullName evidence="3">SPOR domain-containing protein</fullName>
    </recommendedName>
</protein>
<keyword evidence="2" id="KW-1185">Reference proteome</keyword>
<comment type="caution">
    <text evidence="1">The sequence shown here is derived from an EMBL/GenBank/DDBJ whole genome shotgun (WGS) entry which is preliminary data.</text>
</comment>